<dbReference type="OrthoDB" id="3268346at2"/>
<evidence type="ECO:0000256" key="1">
    <source>
        <dbReference type="SAM" id="SignalP"/>
    </source>
</evidence>
<feature type="chain" id="PRO_5004665824" description="DUF4232 domain-containing protein" evidence="1">
    <location>
        <begin position="28"/>
        <end position="170"/>
    </location>
</feature>
<feature type="signal peptide" evidence="1">
    <location>
        <begin position="1"/>
        <end position="27"/>
    </location>
</feature>
<name>U5VXH1_9ACTN</name>
<keyword evidence="3" id="KW-1185">Reference proteome</keyword>
<dbReference type="HOGENOM" id="CLU_1567344_0_0_11"/>
<dbReference type="KEGG" id="afs:AFR_16950"/>
<dbReference type="RefSeq" id="WP_023361811.1">
    <property type="nucleotide sequence ID" value="NC_022657.1"/>
</dbReference>
<keyword evidence="1" id="KW-0732">Signal</keyword>
<gene>
    <name evidence="2" type="ORF">AFR_16950</name>
</gene>
<evidence type="ECO:0008006" key="4">
    <source>
        <dbReference type="Google" id="ProtNLM"/>
    </source>
</evidence>
<protein>
    <recommendedName>
        <fullName evidence="4">DUF4232 domain-containing protein</fullName>
    </recommendedName>
</protein>
<evidence type="ECO:0000313" key="2">
    <source>
        <dbReference type="EMBL" id="AGZ41668.1"/>
    </source>
</evidence>
<dbReference type="EMBL" id="CP006272">
    <property type="protein sequence ID" value="AGZ41668.1"/>
    <property type="molecule type" value="Genomic_DNA"/>
</dbReference>
<dbReference type="Proteomes" id="UP000017746">
    <property type="component" value="Chromosome"/>
</dbReference>
<sequence length="170" mass="17256">MRTTLLMAGVVGLLLSTAACGSTSTEAGELTTATSLLPASSTEYTFVVPDEGADFVDPATGEPPTPCRTGELRITGGDQALIFENITGHACSLHGHPAIGSLTPAGDKTQAILLSPGDRVQAVLRPATKACDPVRVKGLKVSAPEDPATVVVDAPDTCASAVEAFTPIAE</sequence>
<dbReference type="STRING" id="1246995.AFR_16950"/>
<dbReference type="PROSITE" id="PS51257">
    <property type="entry name" value="PROKAR_LIPOPROTEIN"/>
    <property type="match status" value="1"/>
</dbReference>
<evidence type="ECO:0000313" key="3">
    <source>
        <dbReference type="Proteomes" id="UP000017746"/>
    </source>
</evidence>
<accession>U5VXH1</accession>
<dbReference type="PATRIC" id="fig|1246995.3.peg.3440"/>
<reference evidence="2 3" key="1">
    <citation type="journal article" date="2014" name="J. Biotechnol.">
        <title>Complete genome sequence of the actinobacterium Actinoplanes friuliensis HAG 010964, producer of the lipopeptide antibiotic friulimycin.</title>
        <authorList>
            <person name="Ruckert C."/>
            <person name="Szczepanowski R."/>
            <person name="Albersmeier A."/>
            <person name="Goesmann A."/>
            <person name="Fischer N."/>
            <person name="Steinkamper A."/>
            <person name="Puhler A."/>
            <person name="Biener R."/>
            <person name="Schwartz D."/>
            <person name="Kalinowski J."/>
        </authorList>
    </citation>
    <scope>NUCLEOTIDE SEQUENCE [LARGE SCALE GENOMIC DNA]</scope>
    <source>
        <strain evidence="2 3">DSM 7358</strain>
    </source>
</reference>
<dbReference type="AlphaFoldDB" id="U5VXH1"/>
<organism evidence="2 3">
    <name type="scientific">Actinoplanes friuliensis DSM 7358</name>
    <dbReference type="NCBI Taxonomy" id="1246995"/>
    <lineage>
        <taxon>Bacteria</taxon>
        <taxon>Bacillati</taxon>
        <taxon>Actinomycetota</taxon>
        <taxon>Actinomycetes</taxon>
        <taxon>Micromonosporales</taxon>
        <taxon>Micromonosporaceae</taxon>
        <taxon>Actinoplanes</taxon>
    </lineage>
</organism>
<proteinExistence type="predicted"/>